<feature type="transmembrane region" description="Helical" evidence="1">
    <location>
        <begin position="60"/>
        <end position="79"/>
    </location>
</feature>
<sequence length="81" mass="8901">MNPAGAVVIFIVWWWVVFLAVLPMNVKGRWEAPDDGVEGADPGAPADPRLKQKAWLATKIAFVLWAITAVIILSGVINFRD</sequence>
<dbReference type="EMBL" id="JBHPON010000002">
    <property type="protein sequence ID" value="MFC6036264.1"/>
    <property type="molecule type" value="Genomic_DNA"/>
</dbReference>
<reference evidence="2 3" key="1">
    <citation type="submission" date="2024-09" db="EMBL/GenBank/DDBJ databases">
        <authorList>
            <person name="Zhang Z.-H."/>
        </authorList>
    </citation>
    <scope>NUCLEOTIDE SEQUENCE [LARGE SCALE GENOMIC DNA]</scope>
    <source>
        <strain evidence="2 3">HHTR114</strain>
    </source>
</reference>
<name>A0ABW1KWC2_9PROT</name>
<keyword evidence="3" id="KW-1185">Reference proteome</keyword>
<comment type="caution">
    <text evidence="2">The sequence shown here is derived from an EMBL/GenBank/DDBJ whole genome shotgun (WGS) entry which is preliminary data.</text>
</comment>
<feature type="transmembrane region" description="Helical" evidence="1">
    <location>
        <begin position="6"/>
        <end position="26"/>
    </location>
</feature>
<gene>
    <name evidence="2" type="ORF">ACFMB1_11970</name>
</gene>
<keyword evidence="1" id="KW-0472">Membrane</keyword>
<dbReference type="Proteomes" id="UP001596116">
    <property type="component" value="Unassembled WGS sequence"/>
</dbReference>
<organism evidence="2 3">
    <name type="scientific">Hyphococcus aureus</name>
    <dbReference type="NCBI Taxonomy" id="2666033"/>
    <lineage>
        <taxon>Bacteria</taxon>
        <taxon>Pseudomonadati</taxon>
        <taxon>Pseudomonadota</taxon>
        <taxon>Alphaproteobacteria</taxon>
        <taxon>Parvularculales</taxon>
        <taxon>Parvularculaceae</taxon>
        <taxon>Hyphococcus</taxon>
    </lineage>
</organism>
<evidence type="ECO:0000256" key="1">
    <source>
        <dbReference type="SAM" id="Phobius"/>
    </source>
</evidence>
<evidence type="ECO:0000313" key="3">
    <source>
        <dbReference type="Proteomes" id="UP001596116"/>
    </source>
</evidence>
<keyword evidence="1" id="KW-0812">Transmembrane</keyword>
<dbReference type="Pfam" id="PF07330">
    <property type="entry name" value="DUF1467"/>
    <property type="match status" value="1"/>
</dbReference>
<dbReference type="RefSeq" id="WP_379882506.1">
    <property type="nucleotide sequence ID" value="NZ_JBHPON010000002.1"/>
</dbReference>
<dbReference type="InterPro" id="IPR009935">
    <property type="entry name" value="DUF1467"/>
</dbReference>
<keyword evidence="1" id="KW-1133">Transmembrane helix</keyword>
<accession>A0ABW1KWC2</accession>
<protein>
    <submittedName>
        <fullName evidence="2">DUF1467 family protein</fullName>
    </submittedName>
</protein>
<evidence type="ECO:0000313" key="2">
    <source>
        <dbReference type="EMBL" id="MFC6036264.1"/>
    </source>
</evidence>
<proteinExistence type="predicted"/>